<dbReference type="InterPro" id="IPR003137">
    <property type="entry name" value="PA_domain"/>
</dbReference>
<dbReference type="EMBL" id="KB870805">
    <property type="protein sequence ID" value="EOA37337.1"/>
    <property type="molecule type" value="Genomic_DNA"/>
</dbReference>
<dbReference type="InterPro" id="IPR013083">
    <property type="entry name" value="Znf_RING/FYVE/PHD"/>
</dbReference>
<keyword evidence="6 15" id="KW-0863">Zinc-finger</keyword>
<dbReference type="Pfam" id="PF13639">
    <property type="entry name" value="zf-RING_2"/>
    <property type="match status" value="1"/>
</dbReference>
<keyword evidence="11" id="KW-1015">Disulfide bond</keyword>
<evidence type="ECO:0000256" key="11">
    <source>
        <dbReference type="ARBA" id="ARBA00023157"/>
    </source>
</evidence>
<evidence type="ECO:0000313" key="20">
    <source>
        <dbReference type="Proteomes" id="UP000029121"/>
    </source>
</evidence>
<dbReference type="OrthoDB" id="8062037at2759"/>
<evidence type="ECO:0000256" key="7">
    <source>
        <dbReference type="ARBA" id="ARBA00022833"/>
    </source>
</evidence>
<evidence type="ECO:0000256" key="8">
    <source>
        <dbReference type="ARBA" id="ARBA00022927"/>
    </source>
</evidence>
<feature type="transmembrane region" description="Helical" evidence="16">
    <location>
        <begin position="162"/>
        <end position="185"/>
    </location>
</feature>
<evidence type="ECO:0000256" key="14">
    <source>
        <dbReference type="ARBA" id="ARBA00060484"/>
    </source>
</evidence>
<name>R0GN09_9BRAS</name>
<evidence type="ECO:0000256" key="6">
    <source>
        <dbReference type="ARBA" id="ARBA00022771"/>
    </source>
</evidence>
<dbReference type="STRING" id="81985.R0GN09"/>
<evidence type="ECO:0000256" key="16">
    <source>
        <dbReference type="SAM" id="Phobius"/>
    </source>
</evidence>
<dbReference type="FunFam" id="3.50.30.30:FF:000020">
    <property type="entry name" value="Receptor homology region transmembrane domain-and RING domain-containing protein 2"/>
    <property type="match status" value="1"/>
</dbReference>
<dbReference type="Proteomes" id="UP000029121">
    <property type="component" value="Unassembled WGS sequence"/>
</dbReference>
<dbReference type="SUPFAM" id="SSF52025">
    <property type="entry name" value="PA domain"/>
    <property type="match status" value="1"/>
</dbReference>
<keyword evidence="1" id="KW-0813">Transport</keyword>
<gene>
    <name evidence="19" type="ORF">CARUB_v10011046mg</name>
</gene>
<keyword evidence="2" id="KW-0926">Vacuole</keyword>
<dbReference type="Gene3D" id="3.30.40.10">
    <property type="entry name" value="Zinc/RING finger domain, C3HC4 (zinc finger)"/>
    <property type="match status" value="1"/>
</dbReference>
<evidence type="ECO:0000256" key="3">
    <source>
        <dbReference type="ARBA" id="ARBA00022692"/>
    </source>
</evidence>
<dbReference type="GO" id="GO:0015031">
    <property type="term" value="P:protein transport"/>
    <property type="evidence" value="ECO:0007669"/>
    <property type="project" value="UniProtKB-KW"/>
</dbReference>
<dbReference type="SUPFAM" id="SSF57850">
    <property type="entry name" value="RING/U-box"/>
    <property type="match status" value="1"/>
</dbReference>
<keyword evidence="8" id="KW-0653">Protein transport</keyword>
<feature type="domain" description="RING-type" evidence="18">
    <location>
        <begin position="230"/>
        <end position="272"/>
    </location>
</feature>
<feature type="signal peptide" evidence="17">
    <location>
        <begin position="1"/>
        <end position="20"/>
    </location>
</feature>
<dbReference type="InterPro" id="IPR001841">
    <property type="entry name" value="Znf_RING"/>
</dbReference>
<keyword evidence="5 17" id="KW-0732">Signal</keyword>
<keyword evidence="20" id="KW-1185">Reference proteome</keyword>
<dbReference type="PANTHER" id="PTHR47168">
    <property type="entry name" value="RING ZINC FINGER DOMAIN SUPERFAMILY PROTEIN-RELATED"/>
    <property type="match status" value="1"/>
</dbReference>
<accession>R0GN09</accession>
<keyword evidence="4" id="KW-0479">Metal-binding</keyword>
<evidence type="ECO:0000256" key="17">
    <source>
        <dbReference type="SAM" id="SignalP"/>
    </source>
</evidence>
<evidence type="ECO:0000256" key="10">
    <source>
        <dbReference type="ARBA" id="ARBA00023136"/>
    </source>
</evidence>
<dbReference type="AlphaFoldDB" id="R0GN09"/>
<dbReference type="InterPro" id="IPR046450">
    <property type="entry name" value="PA_dom_sf"/>
</dbReference>
<evidence type="ECO:0000256" key="4">
    <source>
        <dbReference type="ARBA" id="ARBA00022723"/>
    </source>
</evidence>
<sequence length="348" mass="38208">MNRSCITILSLLVISQLASSKVLLIGRNTILSFDDVEATFTPIVGSSGECGFLYAAEPIDACSDLKNTAEKGSNYRRSYVLIERGGCSFEVKVRKAQEAGYKAAIVYNDAYDEVLVHMVGNSSGVDIHGVLVTRASGEVLKGYAGRTEMELWLIPGLGTSSWSILAITFVSLFIVTVVLATYFYVRRRRSVIILSRGGRGFSCVPCNLVQRIPTEVFSGVFEVGSTSITCAICIDDYCIGDKLRILPCQHKFHAVCIDSWLGRWRYFCPVCKHDVRAAKSDPPASEQTPLLSTSLNTSLQSLPITISQDPLSRSPQPHTVPMCHAQDLMNAFYKRFTNRTSPVNAPPS</sequence>
<keyword evidence="7" id="KW-0862">Zinc</keyword>
<dbReference type="eggNOG" id="KOG4628">
    <property type="taxonomic scope" value="Eukaryota"/>
</dbReference>
<evidence type="ECO:0000256" key="2">
    <source>
        <dbReference type="ARBA" id="ARBA00022554"/>
    </source>
</evidence>
<dbReference type="Pfam" id="PF02225">
    <property type="entry name" value="PA"/>
    <property type="match status" value="1"/>
</dbReference>
<evidence type="ECO:0000256" key="5">
    <source>
        <dbReference type="ARBA" id="ARBA00022729"/>
    </source>
</evidence>
<dbReference type="Gene3D" id="3.50.30.30">
    <property type="match status" value="1"/>
</dbReference>
<dbReference type="PANTHER" id="PTHR47168:SF5">
    <property type="entry name" value="RING-TYPE DOMAIN-CONTAINING PROTEIN"/>
    <property type="match status" value="1"/>
</dbReference>
<dbReference type="GO" id="GO:0012505">
    <property type="term" value="C:endomembrane system"/>
    <property type="evidence" value="ECO:0007669"/>
    <property type="project" value="UniProtKB-SubCell"/>
</dbReference>
<dbReference type="KEGG" id="crb:17899515"/>
<evidence type="ECO:0000259" key="18">
    <source>
        <dbReference type="PROSITE" id="PS50089"/>
    </source>
</evidence>
<evidence type="ECO:0000256" key="9">
    <source>
        <dbReference type="ARBA" id="ARBA00022989"/>
    </source>
</evidence>
<dbReference type="PROSITE" id="PS50089">
    <property type="entry name" value="ZF_RING_2"/>
    <property type="match status" value="1"/>
</dbReference>
<evidence type="ECO:0000256" key="12">
    <source>
        <dbReference type="ARBA" id="ARBA00023180"/>
    </source>
</evidence>
<protein>
    <recommendedName>
        <fullName evidence="18">RING-type domain-containing protein</fullName>
    </recommendedName>
</protein>
<dbReference type="SMART" id="SM00184">
    <property type="entry name" value="RING"/>
    <property type="match status" value="1"/>
</dbReference>
<evidence type="ECO:0000256" key="13">
    <source>
        <dbReference type="ARBA" id="ARBA00046288"/>
    </source>
</evidence>
<comment type="subcellular location">
    <subcellularLocation>
        <location evidence="13">Endomembrane system</location>
        <topology evidence="13">Single-pass type I membrane protein</topology>
    </subcellularLocation>
    <subcellularLocation>
        <location evidence="14">Protein storage vacuole membrane</location>
    </subcellularLocation>
</comment>
<organism evidence="19 20">
    <name type="scientific">Capsella rubella</name>
    <dbReference type="NCBI Taxonomy" id="81985"/>
    <lineage>
        <taxon>Eukaryota</taxon>
        <taxon>Viridiplantae</taxon>
        <taxon>Streptophyta</taxon>
        <taxon>Embryophyta</taxon>
        <taxon>Tracheophyta</taxon>
        <taxon>Spermatophyta</taxon>
        <taxon>Magnoliopsida</taxon>
        <taxon>eudicotyledons</taxon>
        <taxon>Gunneridae</taxon>
        <taxon>Pentapetalae</taxon>
        <taxon>rosids</taxon>
        <taxon>malvids</taxon>
        <taxon>Brassicales</taxon>
        <taxon>Brassicaceae</taxon>
        <taxon>Camelineae</taxon>
        <taxon>Capsella</taxon>
    </lineage>
</organism>
<dbReference type="GO" id="GO:0032586">
    <property type="term" value="C:protein storage vacuole membrane"/>
    <property type="evidence" value="ECO:0007669"/>
    <property type="project" value="UniProtKB-SubCell"/>
</dbReference>
<dbReference type="InterPro" id="IPR051653">
    <property type="entry name" value="E3_ligase_sorting_rcpt"/>
</dbReference>
<keyword evidence="3 16" id="KW-0812">Transmembrane</keyword>
<evidence type="ECO:0000256" key="1">
    <source>
        <dbReference type="ARBA" id="ARBA00022448"/>
    </source>
</evidence>
<evidence type="ECO:0000313" key="19">
    <source>
        <dbReference type="EMBL" id="EOA37337.1"/>
    </source>
</evidence>
<dbReference type="InterPro" id="IPR044744">
    <property type="entry name" value="ZNRF4/RNF13/RNF167_PA"/>
</dbReference>
<feature type="chain" id="PRO_5004351515" description="RING-type domain-containing protein" evidence="17">
    <location>
        <begin position="21"/>
        <end position="348"/>
    </location>
</feature>
<reference evidence="20" key="1">
    <citation type="journal article" date="2013" name="Nat. Genet.">
        <title>The Capsella rubella genome and the genomic consequences of rapid mating system evolution.</title>
        <authorList>
            <person name="Slotte T."/>
            <person name="Hazzouri K.M."/>
            <person name="Agren J.A."/>
            <person name="Koenig D."/>
            <person name="Maumus F."/>
            <person name="Guo Y.L."/>
            <person name="Steige K."/>
            <person name="Platts A.E."/>
            <person name="Escobar J.S."/>
            <person name="Newman L.K."/>
            <person name="Wang W."/>
            <person name="Mandakova T."/>
            <person name="Vello E."/>
            <person name="Smith L.M."/>
            <person name="Henz S.R."/>
            <person name="Steffen J."/>
            <person name="Takuno S."/>
            <person name="Brandvain Y."/>
            <person name="Coop G."/>
            <person name="Andolfatto P."/>
            <person name="Hu T.T."/>
            <person name="Blanchette M."/>
            <person name="Clark R.M."/>
            <person name="Quesneville H."/>
            <person name="Nordborg M."/>
            <person name="Gaut B.S."/>
            <person name="Lysak M.A."/>
            <person name="Jenkins J."/>
            <person name="Grimwood J."/>
            <person name="Chapman J."/>
            <person name="Prochnik S."/>
            <person name="Shu S."/>
            <person name="Rokhsar D."/>
            <person name="Schmutz J."/>
            <person name="Weigel D."/>
            <person name="Wright S.I."/>
        </authorList>
    </citation>
    <scope>NUCLEOTIDE SEQUENCE [LARGE SCALE GENOMIC DNA]</scope>
    <source>
        <strain evidence="20">cv. Monte Gargano</strain>
    </source>
</reference>
<keyword evidence="9 16" id="KW-1133">Transmembrane helix</keyword>
<keyword evidence="12" id="KW-0325">Glycoprotein</keyword>
<keyword evidence="10 16" id="KW-0472">Membrane</keyword>
<evidence type="ECO:0000256" key="15">
    <source>
        <dbReference type="PROSITE-ProRule" id="PRU00175"/>
    </source>
</evidence>
<proteinExistence type="predicted"/>
<dbReference type="CDD" id="cd02123">
    <property type="entry name" value="PA_C_RZF_like"/>
    <property type="match status" value="1"/>
</dbReference>
<dbReference type="GO" id="GO:0008270">
    <property type="term" value="F:zinc ion binding"/>
    <property type="evidence" value="ECO:0007669"/>
    <property type="project" value="UniProtKB-KW"/>
</dbReference>